<dbReference type="InterPro" id="IPR003626">
    <property type="entry name" value="PTH-rel"/>
</dbReference>
<keyword evidence="3" id="KW-0964">Secreted</keyword>
<keyword evidence="5" id="KW-0372">Hormone</keyword>
<gene>
    <name evidence="7" type="ORF">JZ751_022289</name>
</gene>
<evidence type="ECO:0000256" key="1">
    <source>
        <dbReference type="ARBA" id="ARBA00004613"/>
    </source>
</evidence>
<feature type="compositionally biased region" description="Basic residues" evidence="6">
    <location>
        <begin position="367"/>
        <end position="380"/>
    </location>
</feature>
<feature type="region of interest" description="Disordered" evidence="6">
    <location>
        <begin position="225"/>
        <end position="246"/>
    </location>
</feature>
<evidence type="ECO:0008006" key="9">
    <source>
        <dbReference type="Google" id="ProtNLM"/>
    </source>
</evidence>
<evidence type="ECO:0000256" key="5">
    <source>
        <dbReference type="ARBA" id="ARBA00022702"/>
    </source>
</evidence>
<sequence length="419" mass="45961">MCQPLSSLSKLSSAGTSTPVCLARSVSFRRTPRRSWPNHGVLMEGALFGVVMHSCPWLYRRRRALRGYGFLSLRRGAAVGPALRHTGWEKKAQHESGFQSAAVPGICKDNRGSRRITSLLSTPTRRAQNPWRELSQAQLPFDPAPSLCAAEKNWGKRGREAVFEPMNSGALLAHPPLLHLCLPHPLGLTLGARPVRLGPRFLGDISVGQLPHPLCEEMTEALAPWSTDREPRAGTGDRRSPRDVPAPTLKVKRSVTHAQLMHDKGRTLQDLKRRMWLHELLQEVHTAEIRELPDRTGAISGGVGVGIAVGASVGGGGGSSSGGSTLHPKPAGSTKNYPIGFRVDEEGTNLPQETNKSQTYKDQTLKVARKEKKKKGRSGKRRENEKKKRRARSLGGAWEPGSGLHSEWRPYLSLLEALH</sequence>
<feature type="compositionally biased region" description="Polar residues" evidence="6">
    <location>
        <begin position="349"/>
        <end position="362"/>
    </location>
</feature>
<dbReference type="EMBL" id="JAFBMS010000048">
    <property type="protein sequence ID" value="KAG9339974.1"/>
    <property type="molecule type" value="Genomic_DNA"/>
</dbReference>
<dbReference type="GO" id="GO:0005576">
    <property type="term" value="C:extracellular region"/>
    <property type="evidence" value="ECO:0007669"/>
    <property type="project" value="UniProtKB-SubCell"/>
</dbReference>
<dbReference type="OrthoDB" id="9892514at2759"/>
<feature type="compositionally biased region" description="Basic and acidic residues" evidence="6">
    <location>
        <begin position="227"/>
        <end position="242"/>
    </location>
</feature>
<accession>A0A8T2NIY8</accession>
<keyword evidence="4" id="KW-0165">Cleavage on pair of basic residues</keyword>
<protein>
    <recommendedName>
        <fullName evidence="9">Parathyroid hormone-related protein</fullName>
    </recommendedName>
</protein>
<dbReference type="PANTHER" id="PTHR17223:SF0">
    <property type="entry name" value="PARATHYROID HORMONE-RELATED PROTEIN"/>
    <property type="match status" value="1"/>
</dbReference>
<keyword evidence="8" id="KW-1185">Reference proteome</keyword>
<dbReference type="SMART" id="SM00087">
    <property type="entry name" value="PTH"/>
    <property type="match status" value="1"/>
</dbReference>
<evidence type="ECO:0000256" key="3">
    <source>
        <dbReference type="ARBA" id="ARBA00022525"/>
    </source>
</evidence>
<name>A0A8T2NIY8_9TELE</name>
<evidence type="ECO:0000256" key="6">
    <source>
        <dbReference type="SAM" id="MobiDB-lite"/>
    </source>
</evidence>
<comment type="similarity">
    <text evidence="2">Belongs to the parathyroid hormone family.</text>
</comment>
<comment type="subcellular location">
    <subcellularLocation>
        <location evidence="1">Secreted</location>
    </subcellularLocation>
</comment>
<dbReference type="InterPro" id="IPR001415">
    <property type="entry name" value="PTH/PTH-rel"/>
</dbReference>
<dbReference type="Proteomes" id="UP000824540">
    <property type="component" value="Unassembled WGS sequence"/>
</dbReference>
<comment type="caution">
    <text evidence="7">The sequence shown here is derived from an EMBL/GenBank/DDBJ whole genome shotgun (WGS) entry which is preliminary data.</text>
</comment>
<organism evidence="7 8">
    <name type="scientific">Albula glossodonta</name>
    <name type="common">roundjaw bonefish</name>
    <dbReference type="NCBI Taxonomy" id="121402"/>
    <lineage>
        <taxon>Eukaryota</taxon>
        <taxon>Metazoa</taxon>
        <taxon>Chordata</taxon>
        <taxon>Craniata</taxon>
        <taxon>Vertebrata</taxon>
        <taxon>Euteleostomi</taxon>
        <taxon>Actinopterygii</taxon>
        <taxon>Neopterygii</taxon>
        <taxon>Teleostei</taxon>
        <taxon>Albuliformes</taxon>
        <taxon>Albulidae</taxon>
        <taxon>Albula</taxon>
    </lineage>
</organism>
<evidence type="ECO:0000313" key="8">
    <source>
        <dbReference type="Proteomes" id="UP000824540"/>
    </source>
</evidence>
<evidence type="ECO:0000256" key="4">
    <source>
        <dbReference type="ARBA" id="ARBA00022685"/>
    </source>
</evidence>
<dbReference type="AlphaFoldDB" id="A0A8T2NIY8"/>
<dbReference type="GO" id="GO:0030282">
    <property type="term" value="P:bone mineralization"/>
    <property type="evidence" value="ECO:0007669"/>
    <property type="project" value="InterPro"/>
</dbReference>
<evidence type="ECO:0000313" key="7">
    <source>
        <dbReference type="EMBL" id="KAG9339974.1"/>
    </source>
</evidence>
<evidence type="ECO:0000256" key="2">
    <source>
        <dbReference type="ARBA" id="ARBA00006307"/>
    </source>
</evidence>
<proteinExistence type="inferred from homology"/>
<feature type="region of interest" description="Disordered" evidence="6">
    <location>
        <begin position="315"/>
        <end position="405"/>
    </location>
</feature>
<dbReference type="GO" id="GO:0005179">
    <property type="term" value="F:hormone activity"/>
    <property type="evidence" value="ECO:0007669"/>
    <property type="project" value="UniProtKB-KW"/>
</dbReference>
<dbReference type="Pfam" id="PF01279">
    <property type="entry name" value="Parathyroid"/>
    <property type="match status" value="1"/>
</dbReference>
<reference evidence="7" key="1">
    <citation type="thesis" date="2021" institute="BYU ScholarsArchive" country="Provo, UT, USA">
        <title>Applications of and Algorithms for Genome Assembly and Genomic Analyses with an Emphasis on Marine Teleosts.</title>
        <authorList>
            <person name="Pickett B.D."/>
        </authorList>
    </citation>
    <scope>NUCLEOTIDE SEQUENCE</scope>
    <source>
        <strain evidence="7">HI-2016</strain>
    </source>
</reference>
<dbReference type="PANTHER" id="PTHR17223">
    <property type="entry name" value="PARATHYROID HORMONE-RELATED"/>
    <property type="match status" value="1"/>
</dbReference>